<feature type="region of interest" description="Disordered" evidence="1">
    <location>
        <begin position="62"/>
        <end position="89"/>
    </location>
</feature>
<evidence type="ECO:0000256" key="1">
    <source>
        <dbReference type="SAM" id="MobiDB-lite"/>
    </source>
</evidence>
<evidence type="ECO:0000313" key="2">
    <source>
        <dbReference type="EMBL" id="KAG2253443.1"/>
    </source>
</evidence>
<organism evidence="2 3">
    <name type="scientific">Brassica carinata</name>
    <name type="common">Ethiopian mustard</name>
    <name type="synonym">Abyssinian cabbage</name>
    <dbReference type="NCBI Taxonomy" id="52824"/>
    <lineage>
        <taxon>Eukaryota</taxon>
        <taxon>Viridiplantae</taxon>
        <taxon>Streptophyta</taxon>
        <taxon>Embryophyta</taxon>
        <taxon>Tracheophyta</taxon>
        <taxon>Spermatophyta</taxon>
        <taxon>Magnoliopsida</taxon>
        <taxon>eudicotyledons</taxon>
        <taxon>Gunneridae</taxon>
        <taxon>Pentapetalae</taxon>
        <taxon>rosids</taxon>
        <taxon>malvids</taxon>
        <taxon>Brassicales</taxon>
        <taxon>Brassicaceae</taxon>
        <taxon>Brassiceae</taxon>
        <taxon>Brassica</taxon>
    </lineage>
</organism>
<proteinExistence type="predicted"/>
<protein>
    <submittedName>
        <fullName evidence="2">Uncharacterized protein</fullName>
    </submittedName>
</protein>
<gene>
    <name evidence="2" type="ORF">Bca52824_083579</name>
</gene>
<comment type="caution">
    <text evidence="2">The sequence shown here is derived from an EMBL/GenBank/DDBJ whole genome shotgun (WGS) entry which is preliminary data.</text>
</comment>
<evidence type="ECO:0000313" key="3">
    <source>
        <dbReference type="Proteomes" id="UP000886595"/>
    </source>
</evidence>
<accession>A0A8X7PML8</accession>
<keyword evidence="3" id="KW-1185">Reference proteome</keyword>
<dbReference type="AlphaFoldDB" id="A0A8X7PML8"/>
<dbReference type="EMBL" id="JAAMPC010000016">
    <property type="protein sequence ID" value="KAG2253443.1"/>
    <property type="molecule type" value="Genomic_DNA"/>
</dbReference>
<reference evidence="2 3" key="1">
    <citation type="submission" date="2020-02" db="EMBL/GenBank/DDBJ databases">
        <authorList>
            <person name="Ma Q."/>
            <person name="Huang Y."/>
            <person name="Song X."/>
            <person name="Pei D."/>
        </authorList>
    </citation>
    <scope>NUCLEOTIDE SEQUENCE [LARGE SCALE GENOMIC DNA]</scope>
    <source>
        <strain evidence="2">Sxm20200214</strain>
        <tissue evidence="2">Leaf</tissue>
    </source>
</reference>
<name>A0A8X7PML8_BRACI</name>
<dbReference type="Proteomes" id="UP000886595">
    <property type="component" value="Unassembled WGS sequence"/>
</dbReference>
<sequence>MMLPTNKLAASKSTFPDAPEKAPLTALKAHSLISPATVPSNAQPPKVNFLICTVAPAKSPSTAKSLKAHSPVSPVAPTKAPSTAQPVKSHSHVLPFLRSTSSTILLFTALKIYRI</sequence>